<dbReference type="RefSeq" id="WP_406827126.1">
    <property type="nucleotide sequence ID" value="NZ_CP157485.1"/>
</dbReference>
<evidence type="ECO:0008006" key="3">
    <source>
        <dbReference type="Google" id="ProtNLM"/>
    </source>
</evidence>
<gene>
    <name evidence="2" type="ORF">ABEG20_09420</name>
</gene>
<feature type="transmembrane region" description="Helical" evidence="1">
    <location>
        <begin position="156"/>
        <end position="175"/>
    </location>
</feature>
<dbReference type="AlphaFoldDB" id="A0AAU7KBJ7"/>
<keyword evidence="1" id="KW-1133">Transmembrane helix</keyword>
<evidence type="ECO:0000313" key="2">
    <source>
        <dbReference type="EMBL" id="XBO49818.1"/>
    </source>
</evidence>
<evidence type="ECO:0000256" key="1">
    <source>
        <dbReference type="SAM" id="Phobius"/>
    </source>
</evidence>
<reference evidence="2" key="1">
    <citation type="submission" date="2024-05" db="EMBL/GenBank/DDBJ databases">
        <authorList>
            <person name="Kim S."/>
            <person name="Heo J."/>
            <person name="Choi H."/>
            <person name="Choi Y."/>
            <person name="Kwon S.-W."/>
            <person name="Kim Y."/>
        </authorList>
    </citation>
    <scope>NUCLEOTIDE SEQUENCE</scope>
    <source>
        <strain evidence="2">KACC 23697</strain>
    </source>
</reference>
<keyword evidence="1" id="KW-0472">Membrane</keyword>
<protein>
    <recommendedName>
        <fullName evidence="3">DUF3592 domain-containing protein</fullName>
    </recommendedName>
</protein>
<dbReference type="EMBL" id="CP157485">
    <property type="protein sequence ID" value="XBO49818.1"/>
    <property type="molecule type" value="Genomic_DNA"/>
</dbReference>
<organism evidence="2">
    <name type="scientific">Pedobacter sp. KACC 23697</name>
    <dbReference type="NCBI Taxonomy" id="3149230"/>
    <lineage>
        <taxon>Bacteria</taxon>
        <taxon>Pseudomonadati</taxon>
        <taxon>Bacteroidota</taxon>
        <taxon>Sphingobacteriia</taxon>
        <taxon>Sphingobacteriales</taxon>
        <taxon>Sphingobacteriaceae</taxon>
        <taxon>Pedobacter</taxon>
    </lineage>
</organism>
<name>A0AAU7KBJ7_9SPHI</name>
<feature type="transmembrane region" description="Helical" evidence="1">
    <location>
        <begin position="12"/>
        <end position="30"/>
    </location>
</feature>
<accession>A0AAU7KBJ7</accession>
<keyword evidence="1" id="KW-0812">Transmembrane</keyword>
<proteinExistence type="predicted"/>
<sequence length="213" mass="25603">MKKVNLDFILPLFVYFWALYTCYTIMLTCYDFSSMKHIEWTNAENHTVVYASLRSTTVTYNFVKDKIRISRQYPGIIEGLNTWLWGIDKKSRKLNFSFYLRESDYNRIKKKEIKQKQDIFGGKVNEMEAFPFFGLRQITFRSNAFLRWTDLWKYNYKWWIFSFFLLAPGLIVFLIKKLNKVEVVETVTPSKSSKIHDYVFWTLAGINLFNLFI</sequence>